<protein>
    <submittedName>
        <fullName evidence="3">MerR-like DNA binding protein</fullName>
    </submittedName>
</protein>
<comment type="caution">
    <text evidence="3">The sequence shown here is derived from an EMBL/GenBank/DDBJ whole genome shotgun (WGS) entry which is preliminary data.</text>
</comment>
<dbReference type="SUPFAM" id="SSF46955">
    <property type="entry name" value="Putative DNA-binding domain"/>
    <property type="match status" value="1"/>
</dbReference>
<evidence type="ECO:0000256" key="1">
    <source>
        <dbReference type="ARBA" id="ARBA00023125"/>
    </source>
</evidence>
<organism evidence="3 4">
    <name type="scientific">Actinokineospora auranticolor</name>
    <dbReference type="NCBI Taxonomy" id="155976"/>
    <lineage>
        <taxon>Bacteria</taxon>
        <taxon>Bacillati</taxon>
        <taxon>Actinomycetota</taxon>
        <taxon>Actinomycetes</taxon>
        <taxon>Pseudonocardiales</taxon>
        <taxon>Pseudonocardiaceae</taxon>
        <taxon>Actinokineospora</taxon>
    </lineage>
</organism>
<dbReference type="Pfam" id="PF13411">
    <property type="entry name" value="MerR_1"/>
    <property type="match status" value="1"/>
</dbReference>
<gene>
    <name evidence="3" type="ORF">CLV40_103353</name>
</gene>
<dbReference type="RefSeq" id="WP_104478146.1">
    <property type="nucleotide sequence ID" value="NZ_CP154825.1"/>
</dbReference>
<feature type="domain" description="HTH merR-type" evidence="2">
    <location>
        <begin position="1"/>
        <end position="70"/>
    </location>
</feature>
<dbReference type="CDD" id="cd04780">
    <property type="entry name" value="HTH_MerR-like_sg5"/>
    <property type="match status" value="1"/>
</dbReference>
<dbReference type="EMBL" id="PTIX01000003">
    <property type="protein sequence ID" value="PPK69743.1"/>
    <property type="molecule type" value="Genomic_DNA"/>
</dbReference>
<dbReference type="PROSITE" id="PS50937">
    <property type="entry name" value="HTH_MERR_2"/>
    <property type="match status" value="1"/>
</dbReference>
<dbReference type="AlphaFoldDB" id="A0A2S6GX11"/>
<evidence type="ECO:0000313" key="3">
    <source>
        <dbReference type="EMBL" id="PPK69743.1"/>
    </source>
</evidence>
<proteinExistence type="predicted"/>
<dbReference type="OrthoDB" id="5242095at2"/>
<reference evidence="3 4" key="1">
    <citation type="submission" date="2018-02" db="EMBL/GenBank/DDBJ databases">
        <title>Genomic Encyclopedia of Archaeal and Bacterial Type Strains, Phase II (KMG-II): from individual species to whole genera.</title>
        <authorList>
            <person name="Goeker M."/>
        </authorList>
    </citation>
    <scope>NUCLEOTIDE SEQUENCE [LARGE SCALE GENOMIC DNA]</scope>
    <source>
        <strain evidence="3 4">YU 961-1</strain>
    </source>
</reference>
<keyword evidence="1" id="KW-0238">DNA-binding</keyword>
<sequence>MRISELSRRSGVAVPTIKYYLREGILPPGERTSPNQARYDDGHVHRLRFVRALIEVGGLSVATVREVLARIDSDEANLDLRLGTVQKALLPSTDGLSGPAQEAAEQEVVNLLEEYGYRYFRDHPAIASLANVMVAAQALGHNRFAEHLRRYVAVMPQVGVIDIDYIEQARTIDHMLESVVVGTVLGDTAIAAVRRLAQTSESAKRFPPRGSETPGP</sequence>
<evidence type="ECO:0000313" key="4">
    <source>
        <dbReference type="Proteomes" id="UP000239203"/>
    </source>
</evidence>
<dbReference type="PRINTS" id="PR00040">
    <property type="entry name" value="HTHMERR"/>
</dbReference>
<evidence type="ECO:0000259" key="2">
    <source>
        <dbReference type="PROSITE" id="PS50937"/>
    </source>
</evidence>
<dbReference type="PANTHER" id="PTHR30204:SF98">
    <property type="entry name" value="HTH-TYPE TRANSCRIPTIONAL REGULATOR ADHR"/>
    <property type="match status" value="1"/>
</dbReference>
<dbReference type="GO" id="GO:0003677">
    <property type="term" value="F:DNA binding"/>
    <property type="evidence" value="ECO:0007669"/>
    <property type="project" value="UniProtKB-KW"/>
</dbReference>
<dbReference type="Gene3D" id="1.10.1660.10">
    <property type="match status" value="1"/>
</dbReference>
<dbReference type="Proteomes" id="UP000239203">
    <property type="component" value="Unassembled WGS sequence"/>
</dbReference>
<name>A0A2S6GX11_9PSEU</name>
<keyword evidence="4" id="KW-1185">Reference proteome</keyword>
<dbReference type="InterPro" id="IPR000551">
    <property type="entry name" value="MerR-type_HTH_dom"/>
</dbReference>
<dbReference type="GO" id="GO:0003700">
    <property type="term" value="F:DNA-binding transcription factor activity"/>
    <property type="evidence" value="ECO:0007669"/>
    <property type="project" value="InterPro"/>
</dbReference>
<dbReference type="SMART" id="SM00422">
    <property type="entry name" value="HTH_MERR"/>
    <property type="match status" value="1"/>
</dbReference>
<dbReference type="PANTHER" id="PTHR30204">
    <property type="entry name" value="REDOX-CYCLING DRUG-SENSING TRANSCRIPTIONAL ACTIVATOR SOXR"/>
    <property type="match status" value="1"/>
</dbReference>
<dbReference type="InterPro" id="IPR009061">
    <property type="entry name" value="DNA-bd_dom_put_sf"/>
</dbReference>
<accession>A0A2S6GX11</accession>
<dbReference type="InterPro" id="IPR047057">
    <property type="entry name" value="MerR_fam"/>
</dbReference>